<evidence type="ECO:0000256" key="7">
    <source>
        <dbReference type="ARBA" id="ARBA00022824"/>
    </source>
</evidence>
<dbReference type="GO" id="GO:0005789">
    <property type="term" value="C:endoplasmic reticulum membrane"/>
    <property type="evidence" value="ECO:0007669"/>
    <property type="project" value="UniProtKB-SubCell"/>
</dbReference>
<dbReference type="InterPro" id="IPR014371">
    <property type="entry name" value="Oat_ACAT_DAG_ARE"/>
</dbReference>
<keyword evidence="5 12" id="KW-0808">Transferase</keyword>
<comment type="similarity">
    <text evidence="3">Belongs to the membrane-bound acyltransferase family. Sterol o-acyltransferase subfamily.</text>
</comment>
<keyword evidence="8 11" id="KW-1133">Transmembrane helix</keyword>
<dbReference type="VEuPathDB" id="VectorBase:ISCP_028663"/>
<evidence type="ECO:0000256" key="6">
    <source>
        <dbReference type="ARBA" id="ARBA00022692"/>
    </source>
</evidence>
<dbReference type="PANTHER" id="PTHR10408:SF7">
    <property type="entry name" value="DIACYLGLYCEROL O-ACYLTRANSFERASE 1"/>
    <property type="match status" value="1"/>
</dbReference>
<proteinExistence type="inferred from homology"/>
<dbReference type="HOGENOM" id="CLU_1724325_0_0_1"/>
<evidence type="ECO:0000256" key="3">
    <source>
        <dbReference type="ARBA" id="ARBA00009010"/>
    </source>
</evidence>
<evidence type="ECO:0000313" key="14">
    <source>
        <dbReference type="Proteomes" id="UP000001555"/>
    </source>
</evidence>
<evidence type="ECO:0000256" key="5">
    <source>
        <dbReference type="ARBA" id="ARBA00022679"/>
    </source>
</evidence>
<evidence type="ECO:0000313" key="12">
    <source>
        <dbReference type="EMBL" id="EEC01032.1"/>
    </source>
</evidence>
<evidence type="ECO:0000256" key="11">
    <source>
        <dbReference type="SAM" id="Phobius"/>
    </source>
</evidence>
<gene>
    <name evidence="12" type="ORF">IscW_ISCW001074</name>
</gene>
<dbReference type="GO" id="GO:0046486">
    <property type="term" value="P:glycerolipid metabolic process"/>
    <property type="evidence" value="ECO:0007669"/>
    <property type="project" value="UniProtKB-UniPathway"/>
</dbReference>
<evidence type="ECO:0000313" key="13">
    <source>
        <dbReference type="EnsemblMetazoa" id="ISCW001074-PA"/>
    </source>
</evidence>
<dbReference type="UniPathway" id="UPA00230"/>
<keyword evidence="7" id="KW-0256">Endoplasmic reticulum</keyword>
<feature type="transmembrane region" description="Helical" evidence="11">
    <location>
        <begin position="86"/>
        <end position="104"/>
    </location>
</feature>
<comment type="subcellular location">
    <subcellularLocation>
        <location evidence="1">Endoplasmic reticulum membrane</location>
        <topology evidence="1">Multi-pass membrane protein</topology>
    </subcellularLocation>
</comment>
<protein>
    <recommendedName>
        <fullName evidence="4">diacylglycerol O-acyltransferase</fullName>
        <ecNumber evidence="4">2.3.1.20</ecNumber>
    </recommendedName>
</protein>
<keyword evidence="6 11" id="KW-0812">Transmembrane</keyword>
<dbReference type="VEuPathDB" id="VectorBase:ISCI001074"/>
<dbReference type="GO" id="GO:0004144">
    <property type="term" value="F:diacylglycerol O-acyltransferase activity"/>
    <property type="evidence" value="ECO:0007669"/>
    <property type="project" value="UniProtKB-EC"/>
</dbReference>
<evidence type="ECO:0000256" key="9">
    <source>
        <dbReference type="ARBA" id="ARBA00023136"/>
    </source>
</evidence>
<evidence type="ECO:0000256" key="10">
    <source>
        <dbReference type="ARBA" id="ARBA00023315"/>
    </source>
</evidence>
<dbReference type="InterPro" id="IPR004299">
    <property type="entry name" value="MBOAT_fam"/>
</dbReference>
<keyword evidence="9 11" id="KW-0472">Membrane</keyword>
<comment type="pathway">
    <text evidence="2">Lipid metabolism.</text>
</comment>
<evidence type="ECO:0000256" key="1">
    <source>
        <dbReference type="ARBA" id="ARBA00004477"/>
    </source>
</evidence>
<dbReference type="EMBL" id="DS626779">
    <property type="protein sequence ID" value="EEC01032.1"/>
    <property type="molecule type" value="Genomic_DNA"/>
</dbReference>
<evidence type="ECO:0000256" key="2">
    <source>
        <dbReference type="ARBA" id="ARBA00005189"/>
    </source>
</evidence>
<dbReference type="STRING" id="6945.B7P360"/>
<dbReference type="PANTHER" id="PTHR10408">
    <property type="entry name" value="STEROL O-ACYLTRANSFERASE"/>
    <property type="match status" value="1"/>
</dbReference>
<dbReference type="VEuPathDB" id="VectorBase:ISCW001074"/>
<reference evidence="12 14" key="1">
    <citation type="submission" date="2008-03" db="EMBL/GenBank/DDBJ databases">
        <title>Annotation of Ixodes scapularis.</title>
        <authorList>
            <consortium name="Ixodes scapularis Genome Project Consortium"/>
            <person name="Caler E."/>
            <person name="Hannick L.I."/>
            <person name="Bidwell S."/>
            <person name="Joardar V."/>
            <person name="Thiagarajan M."/>
            <person name="Amedeo P."/>
            <person name="Galinsky K.J."/>
            <person name="Schobel S."/>
            <person name="Inman J."/>
            <person name="Hostetler J."/>
            <person name="Miller J."/>
            <person name="Hammond M."/>
            <person name="Megy K."/>
            <person name="Lawson D."/>
            <person name="Kodira C."/>
            <person name="Sutton G."/>
            <person name="Meyer J."/>
            <person name="Hill C.A."/>
            <person name="Birren B."/>
            <person name="Nene V."/>
            <person name="Collins F."/>
            <person name="Alarcon-Chaidez F."/>
            <person name="Wikel S."/>
            <person name="Strausberg R."/>
        </authorList>
    </citation>
    <scope>NUCLEOTIDE SEQUENCE [LARGE SCALE GENOMIC DNA]</scope>
    <source>
        <strain evidence="14">Wikel</strain>
        <strain evidence="12">Wikel colony</strain>
    </source>
</reference>
<organism>
    <name type="scientific">Ixodes scapularis</name>
    <name type="common">Black-legged tick</name>
    <name type="synonym">Deer tick</name>
    <dbReference type="NCBI Taxonomy" id="6945"/>
    <lineage>
        <taxon>Eukaryota</taxon>
        <taxon>Metazoa</taxon>
        <taxon>Ecdysozoa</taxon>
        <taxon>Arthropoda</taxon>
        <taxon>Chelicerata</taxon>
        <taxon>Arachnida</taxon>
        <taxon>Acari</taxon>
        <taxon>Parasitiformes</taxon>
        <taxon>Ixodida</taxon>
        <taxon>Ixodoidea</taxon>
        <taxon>Ixodidae</taxon>
        <taxon>Ixodinae</taxon>
        <taxon>Ixodes</taxon>
    </lineage>
</organism>
<dbReference type="EC" id="2.3.1.20" evidence="4"/>
<keyword evidence="14" id="KW-1185">Reference proteome</keyword>
<dbReference type="EMBL" id="ABJB010036756">
    <property type="status" value="NOT_ANNOTATED_CDS"/>
    <property type="molecule type" value="Genomic_DNA"/>
</dbReference>
<dbReference type="EnsemblMetazoa" id="ISCW001074-RA">
    <property type="protein sequence ID" value="ISCW001074-PA"/>
    <property type="gene ID" value="ISCW001074"/>
</dbReference>
<dbReference type="Pfam" id="PF03062">
    <property type="entry name" value="MBOAT"/>
    <property type="match status" value="1"/>
</dbReference>
<dbReference type="OrthoDB" id="10039049at2759"/>
<feature type="transmembrane region" description="Helical" evidence="11">
    <location>
        <begin position="116"/>
        <end position="137"/>
    </location>
</feature>
<keyword evidence="10 12" id="KW-0012">Acyltransferase</keyword>
<dbReference type="EMBL" id="ABJB010567994">
    <property type="status" value="NOT_ANNOTATED_CDS"/>
    <property type="molecule type" value="Genomic_DNA"/>
</dbReference>
<evidence type="ECO:0000256" key="4">
    <source>
        <dbReference type="ARBA" id="ARBA00013244"/>
    </source>
</evidence>
<reference evidence="13" key="2">
    <citation type="submission" date="2020-05" db="UniProtKB">
        <authorList>
            <consortium name="EnsemblMetazoa"/>
        </authorList>
    </citation>
    <scope>IDENTIFICATION</scope>
    <source>
        <strain evidence="13">wikel</strain>
    </source>
</reference>
<feature type="transmembrane region" description="Helical" evidence="11">
    <location>
        <begin position="62"/>
        <end position="80"/>
    </location>
</feature>
<accession>B7P360</accession>
<dbReference type="InParanoid" id="B7P360"/>
<name>B7P360_IXOSC</name>
<dbReference type="AlphaFoldDB" id="B7P360"/>
<dbReference type="Proteomes" id="UP000001555">
    <property type="component" value="Unassembled WGS sequence"/>
</dbReference>
<dbReference type="PaxDb" id="6945-B7P360"/>
<sequence length="152" mass="17708">MSIRLQSCTSPTSHGHWFTGLFGLCRNAETVQYFWQNWNVPVYHWCLRHLYRPLLGTGMSRFNASCFVFLVSAFFHEFVLSVPLRMFRAWAFTGMLLQIPWTFLIDKCLCNWFPRLAGMAVWTAFIGTLALSNIPYYREYYLVLAGTIAQSP</sequence>
<evidence type="ECO:0000256" key="8">
    <source>
        <dbReference type="ARBA" id="ARBA00022989"/>
    </source>
</evidence>